<dbReference type="Gene3D" id="3.40.630.30">
    <property type="match status" value="1"/>
</dbReference>
<organism evidence="1 2">
    <name type="scientific">Actimicrobium antarcticum</name>
    <dbReference type="NCBI Taxonomy" id="1051899"/>
    <lineage>
        <taxon>Bacteria</taxon>
        <taxon>Pseudomonadati</taxon>
        <taxon>Pseudomonadota</taxon>
        <taxon>Betaproteobacteria</taxon>
        <taxon>Burkholderiales</taxon>
        <taxon>Oxalobacteraceae</taxon>
        <taxon>Actimicrobium</taxon>
    </lineage>
</organism>
<keyword evidence="2" id="KW-1185">Reference proteome</keyword>
<evidence type="ECO:0000313" key="1">
    <source>
        <dbReference type="EMBL" id="GAA4025747.1"/>
    </source>
</evidence>
<evidence type="ECO:0000313" key="2">
    <source>
        <dbReference type="Proteomes" id="UP001501353"/>
    </source>
</evidence>
<protein>
    <submittedName>
        <fullName evidence="1">Uncharacterized protein</fullName>
    </submittedName>
</protein>
<dbReference type="RefSeq" id="WP_344763598.1">
    <property type="nucleotide sequence ID" value="NZ_BAAAZE010000008.1"/>
</dbReference>
<sequence>MFADWLRRLTAPRFQTRYLQQTDIPALLALEHAKWEPNQAATESMLRQRIAAYPTLCIGSFCLQSGKALASTFMRPVNPAIFTAPTRWDVTANLPAACELHSDTRALFGISLSSTNAAAADDLYRFFYPRALKAGWRDVYLGSPMPGFRRARECKPDLPAWEYVHSKKRGRSGEPLDPQLRYYFRKGFRQIVSIQENYFPHEPSLDFGVILHGVIPLSRPKRFWQGTPLPLIESLSSMLFRFIR</sequence>
<comment type="caution">
    <text evidence="1">The sequence shown here is derived from an EMBL/GenBank/DDBJ whole genome shotgun (WGS) entry which is preliminary data.</text>
</comment>
<name>A0ABP7TGI8_9BURK</name>
<reference evidence="2" key="1">
    <citation type="journal article" date="2019" name="Int. J. Syst. Evol. Microbiol.">
        <title>The Global Catalogue of Microorganisms (GCM) 10K type strain sequencing project: providing services to taxonomists for standard genome sequencing and annotation.</title>
        <authorList>
            <consortium name="The Broad Institute Genomics Platform"/>
            <consortium name="The Broad Institute Genome Sequencing Center for Infectious Disease"/>
            <person name="Wu L."/>
            <person name="Ma J."/>
        </authorList>
    </citation>
    <scope>NUCLEOTIDE SEQUENCE [LARGE SCALE GENOMIC DNA]</scope>
    <source>
        <strain evidence="2">JCM 16673</strain>
    </source>
</reference>
<gene>
    <name evidence="1" type="ORF">GCM10022212_24530</name>
</gene>
<proteinExistence type="predicted"/>
<accession>A0ABP7TGI8</accession>
<dbReference type="EMBL" id="BAAAZE010000008">
    <property type="protein sequence ID" value="GAA4025747.1"/>
    <property type="molecule type" value="Genomic_DNA"/>
</dbReference>
<dbReference type="Proteomes" id="UP001501353">
    <property type="component" value="Unassembled WGS sequence"/>
</dbReference>